<name>A0A1M6N8S0_9BURK</name>
<accession>A0A1M6N8S0</accession>
<feature type="domain" description="Photolyase/cryptochrome alpha/beta" evidence="1">
    <location>
        <begin position="12"/>
        <end position="88"/>
    </location>
</feature>
<organism evidence="2 3">
    <name type="scientific">Paraburkholderia terricola</name>
    <dbReference type="NCBI Taxonomy" id="169427"/>
    <lineage>
        <taxon>Bacteria</taxon>
        <taxon>Pseudomonadati</taxon>
        <taxon>Pseudomonadota</taxon>
        <taxon>Betaproteobacteria</taxon>
        <taxon>Burkholderiales</taxon>
        <taxon>Burkholderiaceae</taxon>
        <taxon>Paraburkholderia</taxon>
    </lineage>
</organism>
<dbReference type="GO" id="GO:0016829">
    <property type="term" value="F:lyase activity"/>
    <property type="evidence" value="ECO:0007669"/>
    <property type="project" value="UniProtKB-KW"/>
</dbReference>
<dbReference type="InterPro" id="IPR006050">
    <property type="entry name" value="DNA_photolyase_N"/>
</dbReference>
<dbReference type="InterPro" id="IPR036155">
    <property type="entry name" value="Crypto/Photolyase_N_sf"/>
</dbReference>
<dbReference type="SUPFAM" id="SSF52425">
    <property type="entry name" value="Cryptochrome/photolyase, N-terminal domain"/>
    <property type="match status" value="1"/>
</dbReference>
<dbReference type="PROSITE" id="PS51645">
    <property type="entry name" value="PHR_CRY_ALPHA_BETA"/>
    <property type="match status" value="1"/>
</dbReference>
<proteinExistence type="predicted"/>
<evidence type="ECO:0000313" key="3">
    <source>
        <dbReference type="Proteomes" id="UP000184395"/>
    </source>
</evidence>
<dbReference type="Gene3D" id="3.40.50.620">
    <property type="entry name" value="HUPs"/>
    <property type="match status" value="1"/>
</dbReference>
<evidence type="ECO:0000313" key="2">
    <source>
        <dbReference type="EMBL" id="SHJ92073.1"/>
    </source>
</evidence>
<reference evidence="2 3" key="1">
    <citation type="submission" date="2016-11" db="EMBL/GenBank/DDBJ databases">
        <authorList>
            <person name="Jaros S."/>
            <person name="Januszkiewicz K."/>
            <person name="Wedrychowicz H."/>
        </authorList>
    </citation>
    <scope>NUCLEOTIDE SEQUENCE [LARGE SCALE GENOMIC DNA]</scope>
    <source>
        <strain evidence="2 3">LMG 20594</strain>
    </source>
</reference>
<dbReference type="Proteomes" id="UP000184395">
    <property type="component" value="Unassembled WGS sequence"/>
</dbReference>
<dbReference type="AlphaFoldDB" id="A0A1M6N8S0"/>
<dbReference type="STRING" id="169427.SAMN05192548_1009139"/>
<keyword evidence="2" id="KW-0456">Lyase</keyword>
<gene>
    <name evidence="2" type="ORF">SAMN05192548_1009139</name>
</gene>
<dbReference type="InterPro" id="IPR014729">
    <property type="entry name" value="Rossmann-like_a/b/a_fold"/>
</dbReference>
<dbReference type="EMBL" id="FRAB01000009">
    <property type="protein sequence ID" value="SHJ92073.1"/>
    <property type="molecule type" value="Genomic_DNA"/>
</dbReference>
<protein>
    <submittedName>
        <fullName evidence="2">Deoxyribodipyrimidine photo-lyase</fullName>
    </submittedName>
</protein>
<dbReference type="Pfam" id="PF00875">
    <property type="entry name" value="DNA_photolyase"/>
    <property type="match status" value="1"/>
</dbReference>
<sequence length="88" mass="10233">MTRVRRPSDTFNTGLVWIRRDLRSTDNAALYQGLKHCERVWCVIVLDTTILQPLIDSWQARHADAQPQDRRIEFTLAALDELDKALRA</sequence>
<evidence type="ECO:0000259" key="1">
    <source>
        <dbReference type="PROSITE" id="PS51645"/>
    </source>
</evidence>